<evidence type="ECO:0000313" key="2">
    <source>
        <dbReference type="EMBL" id="NDY95544.1"/>
    </source>
</evidence>
<gene>
    <name evidence="2" type="ORF">G3I74_07385</name>
</gene>
<dbReference type="EMBL" id="JAAGSC010000040">
    <property type="protein sequence ID" value="NDY95544.1"/>
    <property type="molecule type" value="Genomic_DNA"/>
</dbReference>
<accession>A0A845UYG7</accession>
<protein>
    <submittedName>
        <fullName evidence="2">Uncharacterized protein</fullName>
    </submittedName>
</protein>
<comment type="caution">
    <text evidence="2">The sequence shown here is derived from an EMBL/GenBank/DDBJ whole genome shotgun (WGS) entry which is preliminary data.</text>
</comment>
<evidence type="ECO:0000313" key="3">
    <source>
        <dbReference type="Proteomes" id="UP000484885"/>
    </source>
</evidence>
<organism evidence="2 3">
    <name type="scientific">Wenzhouxiangella limi</name>
    <dbReference type="NCBI Taxonomy" id="2707351"/>
    <lineage>
        <taxon>Bacteria</taxon>
        <taxon>Pseudomonadati</taxon>
        <taxon>Pseudomonadota</taxon>
        <taxon>Gammaproteobacteria</taxon>
        <taxon>Chromatiales</taxon>
        <taxon>Wenzhouxiangellaceae</taxon>
        <taxon>Wenzhouxiangella</taxon>
    </lineage>
</organism>
<evidence type="ECO:0000256" key="1">
    <source>
        <dbReference type="SAM" id="SignalP"/>
    </source>
</evidence>
<dbReference type="Proteomes" id="UP000484885">
    <property type="component" value="Unassembled WGS sequence"/>
</dbReference>
<name>A0A845UYG7_9GAMM</name>
<dbReference type="RefSeq" id="WP_164210947.1">
    <property type="nucleotide sequence ID" value="NZ_JAAGSC010000040.1"/>
</dbReference>
<proteinExistence type="predicted"/>
<sequence>MKRALLVAAAVLLSTRLAAQEPDFDEFIALIDAALAQAGSATHPGERTELVRYAKDGWEILISAAWDGAEWRLLALRLHHPERIDAPDQRWSDRYRALLAALAPEQVREIEPPELFEVPPPGFLPAFPEELRGRQFDIGQFWYQARWFNDGGFDQDARWALRSFELVARPPQPQ</sequence>
<keyword evidence="1" id="KW-0732">Signal</keyword>
<feature type="chain" id="PRO_5032748239" evidence="1">
    <location>
        <begin position="20"/>
        <end position="174"/>
    </location>
</feature>
<keyword evidence="3" id="KW-1185">Reference proteome</keyword>
<reference evidence="2 3" key="1">
    <citation type="submission" date="2020-02" db="EMBL/GenBank/DDBJ databases">
        <authorList>
            <person name="Zhang X.-Y."/>
        </authorList>
    </citation>
    <scope>NUCLEOTIDE SEQUENCE [LARGE SCALE GENOMIC DNA]</scope>
    <source>
        <strain evidence="2 3">C33</strain>
    </source>
</reference>
<feature type="signal peptide" evidence="1">
    <location>
        <begin position="1"/>
        <end position="19"/>
    </location>
</feature>
<dbReference type="AlphaFoldDB" id="A0A845UYG7"/>